<evidence type="ECO:0000313" key="11">
    <source>
        <dbReference type="Proteomes" id="UP000006056"/>
    </source>
</evidence>
<keyword evidence="11" id="KW-1185">Reference proteome</keyword>
<keyword evidence="1" id="KW-0963">Cytoplasm</keyword>
<dbReference type="GO" id="GO:0005525">
    <property type="term" value="F:GTP binding"/>
    <property type="evidence" value="ECO:0007669"/>
    <property type="project" value="UniProtKB-KW"/>
</dbReference>
<accession>I3ZGV1</accession>
<dbReference type="Gene3D" id="3.90.550.10">
    <property type="entry name" value="Spore Coat Polysaccharide Biosynthesis Protein SpsA, Chain A"/>
    <property type="match status" value="1"/>
</dbReference>
<evidence type="ECO:0000256" key="3">
    <source>
        <dbReference type="ARBA" id="ARBA00022723"/>
    </source>
</evidence>
<evidence type="ECO:0000256" key="5">
    <source>
        <dbReference type="ARBA" id="ARBA00022842"/>
    </source>
</evidence>
<dbReference type="KEGG" id="trs:Terro_2204"/>
<dbReference type="Pfam" id="PF12804">
    <property type="entry name" value="NTP_transf_3"/>
    <property type="match status" value="1"/>
</dbReference>
<dbReference type="SUPFAM" id="SSF53448">
    <property type="entry name" value="Nucleotide-diphospho-sugar transferases"/>
    <property type="match status" value="1"/>
</dbReference>
<dbReference type="InterPro" id="IPR025877">
    <property type="entry name" value="MobA-like_NTP_Trfase"/>
</dbReference>
<evidence type="ECO:0000259" key="8">
    <source>
        <dbReference type="Pfam" id="PF12804"/>
    </source>
</evidence>
<name>I3ZGV1_TERRK</name>
<organism evidence="9 11">
    <name type="scientific">Terriglobus roseus (strain DSM 18391 / NRRL B-41598 / KBS 63)</name>
    <dbReference type="NCBI Taxonomy" id="926566"/>
    <lineage>
        <taxon>Bacteria</taxon>
        <taxon>Pseudomonadati</taxon>
        <taxon>Acidobacteriota</taxon>
        <taxon>Terriglobia</taxon>
        <taxon>Terriglobales</taxon>
        <taxon>Acidobacteriaceae</taxon>
        <taxon>Terriglobus</taxon>
    </lineage>
</organism>
<keyword evidence="4" id="KW-0547">Nucleotide-binding</keyword>
<keyword evidence="9" id="KW-0548">Nucleotidyltransferase</keyword>
<keyword evidence="6" id="KW-0342">GTP-binding</keyword>
<dbReference type="eggNOG" id="COG0746">
    <property type="taxonomic scope" value="Bacteria"/>
</dbReference>
<evidence type="ECO:0000256" key="2">
    <source>
        <dbReference type="ARBA" id="ARBA00022679"/>
    </source>
</evidence>
<dbReference type="PANTHER" id="PTHR19136">
    <property type="entry name" value="MOLYBDENUM COFACTOR GUANYLYLTRANSFERASE"/>
    <property type="match status" value="1"/>
</dbReference>
<reference evidence="9 11" key="1">
    <citation type="submission" date="2012-06" db="EMBL/GenBank/DDBJ databases">
        <title>Complete genome of Terriglobus roseus DSM 18391.</title>
        <authorList>
            <consortium name="US DOE Joint Genome Institute (JGI-PGF)"/>
            <person name="Lucas S."/>
            <person name="Copeland A."/>
            <person name="Lapidus A."/>
            <person name="Glavina del Rio T."/>
            <person name="Dalin E."/>
            <person name="Tice H."/>
            <person name="Bruce D."/>
            <person name="Goodwin L."/>
            <person name="Pitluck S."/>
            <person name="Peters L."/>
            <person name="Mikhailova N."/>
            <person name="Munk A.C.C."/>
            <person name="Kyrpides N."/>
            <person name="Mavromatis K."/>
            <person name="Ivanova N."/>
            <person name="Brettin T."/>
            <person name="Detter J.C."/>
            <person name="Han C."/>
            <person name="Larimer F."/>
            <person name="Land M."/>
            <person name="Hauser L."/>
            <person name="Markowitz V."/>
            <person name="Cheng J.-F."/>
            <person name="Hugenholtz P."/>
            <person name="Woyke T."/>
            <person name="Wu D."/>
            <person name="Brambilla E."/>
            <person name="Klenk H.-P."/>
            <person name="Eisen J.A."/>
        </authorList>
    </citation>
    <scope>NUCLEOTIDE SEQUENCE [LARGE SCALE GENOMIC DNA]</scope>
    <source>
        <strain evidence="9">DSM 18391</strain>
        <strain evidence="11">DSM 18391 / NRRL B-41598 / KBS 63</strain>
    </source>
</reference>
<keyword evidence="7" id="KW-0501">Molybdenum cofactor biosynthesis</keyword>
<keyword evidence="2 9" id="KW-0808">Transferase</keyword>
<dbReference type="Proteomes" id="UP000006056">
    <property type="component" value="Chromosome"/>
</dbReference>
<dbReference type="EMBL" id="CP003379">
    <property type="protein sequence ID" value="AFL88810.1"/>
    <property type="molecule type" value="Genomic_DNA"/>
</dbReference>
<dbReference type="EMBL" id="CP003379">
    <property type="protein sequence ID" value="AFL88469.1"/>
    <property type="molecule type" value="Genomic_DNA"/>
</dbReference>
<evidence type="ECO:0000256" key="1">
    <source>
        <dbReference type="ARBA" id="ARBA00022490"/>
    </source>
</evidence>
<evidence type="ECO:0000256" key="7">
    <source>
        <dbReference type="ARBA" id="ARBA00023150"/>
    </source>
</evidence>
<dbReference type="GO" id="GO:0046872">
    <property type="term" value="F:metal ion binding"/>
    <property type="evidence" value="ECO:0007669"/>
    <property type="project" value="UniProtKB-KW"/>
</dbReference>
<evidence type="ECO:0000313" key="10">
    <source>
        <dbReference type="EMBL" id="AFL88810.1"/>
    </source>
</evidence>
<dbReference type="HOGENOM" id="CLU_1204307_0_0_0"/>
<gene>
    <name evidence="9" type="ordered locus">Terro_2204</name>
    <name evidence="10" type="ordered locus">Terro_2568</name>
</gene>
<feature type="domain" description="MobA-like NTP transferase" evidence="8">
    <location>
        <begin position="6"/>
        <end position="159"/>
    </location>
</feature>
<dbReference type="EC" id="2.7.7.77" evidence="9"/>
<evidence type="ECO:0000313" key="9">
    <source>
        <dbReference type="EMBL" id="AFL88469.1"/>
    </source>
</evidence>
<dbReference type="KEGG" id="trs:Terro_2568"/>
<sequence>MIRTYVLAGGESSRMQREPGSHAIDKALLRMGDETLLERALRIVHDAVPGSDPAILCGTPERCERLSAYGRTVPDVTCGCGPVGALDAALQDAEGAEYVLLHPIDLPLLPASLLIRFVATAIASGAAVAHMVTEGFAQPLPLLIRADAREVVRTALKNGALKLQPVLHAVADHPCMLGEDGKSICTFEVSSLVSPVTASRAFVNVNTPADLEIARDLAGVPTEMAGGASN</sequence>
<dbReference type="InterPro" id="IPR013482">
    <property type="entry name" value="Molybde_CF_guanTrfase"/>
</dbReference>
<dbReference type="PANTHER" id="PTHR19136:SF81">
    <property type="entry name" value="MOLYBDENUM COFACTOR GUANYLYLTRANSFERASE"/>
    <property type="match status" value="1"/>
</dbReference>
<evidence type="ECO:0000256" key="6">
    <source>
        <dbReference type="ARBA" id="ARBA00023134"/>
    </source>
</evidence>
<keyword evidence="5" id="KW-0460">Magnesium</keyword>
<dbReference type="RefSeq" id="WP_014786038.1">
    <property type="nucleotide sequence ID" value="NC_018014.1"/>
</dbReference>
<protein>
    <submittedName>
        <fullName evidence="9">Molybdopterin-guanine dinucleotide biosynthesis protein A</fullName>
        <ecNumber evidence="9">2.7.7.77</ecNumber>
    </submittedName>
</protein>
<dbReference type="GO" id="GO:0061603">
    <property type="term" value="F:molybdenum cofactor guanylyltransferase activity"/>
    <property type="evidence" value="ECO:0007669"/>
    <property type="project" value="UniProtKB-EC"/>
</dbReference>
<dbReference type="CDD" id="cd02503">
    <property type="entry name" value="MobA"/>
    <property type="match status" value="1"/>
</dbReference>
<dbReference type="InterPro" id="IPR029044">
    <property type="entry name" value="Nucleotide-diphossugar_trans"/>
</dbReference>
<dbReference type="AlphaFoldDB" id="I3ZGV1"/>
<dbReference type="OrthoDB" id="9788394at2"/>
<dbReference type="STRING" id="926566.Terro_2204"/>
<evidence type="ECO:0000256" key="4">
    <source>
        <dbReference type="ARBA" id="ARBA00022741"/>
    </source>
</evidence>
<proteinExistence type="predicted"/>
<keyword evidence="3" id="KW-0479">Metal-binding</keyword>
<dbReference type="GO" id="GO:0006777">
    <property type="term" value="P:Mo-molybdopterin cofactor biosynthetic process"/>
    <property type="evidence" value="ECO:0007669"/>
    <property type="project" value="UniProtKB-KW"/>
</dbReference>